<dbReference type="AlphaFoldDB" id="E0UCL0"/>
<dbReference type="PANTHER" id="PTHR38340">
    <property type="entry name" value="S-LAYER PROTEIN"/>
    <property type="match status" value="1"/>
</dbReference>
<feature type="region of interest" description="Disordered" evidence="3">
    <location>
        <begin position="1"/>
        <end position="32"/>
    </location>
</feature>
<keyword evidence="5" id="KW-1185">Reference proteome</keyword>
<accession>E0UCL0</accession>
<evidence type="ECO:0000256" key="3">
    <source>
        <dbReference type="SAM" id="MobiDB-lite"/>
    </source>
</evidence>
<evidence type="ECO:0000313" key="4">
    <source>
        <dbReference type="EMBL" id="ADN14081.1"/>
    </source>
</evidence>
<dbReference type="Proteomes" id="UP000008206">
    <property type="component" value="Chromosome"/>
</dbReference>
<dbReference type="InterPro" id="IPR018511">
    <property type="entry name" value="Hemolysin-typ_Ca-bd_CS"/>
</dbReference>
<dbReference type="PANTHER" id="PTHR38340:SF1">
    <property type="entry name" value="S-LAYER PROTEIN"/>
    <property type="match status" value="1"/>
</dbReference>
<dbReference type="InterPro" id="IPR001343">
    <property type="entry name" value="Hemolysn_Ca-bd"/>
</dbReference>
<evidence type="ECO:0000313" key="5">
    <source>
        <dbReference type="Proteomes" id="UP000008206"/>
    </source>
</evidence>
<dbReference type="PRINTS" id="PR00313">
    <property type="entry name" value="CABNDNGRPT"/>
</dbReference>
<comment type="subcellular location">
    <subcellularLocation>
        <location evidence="1">Secreted</location>
    </subcellularLocation>
</comment>
<feature type="compositionally biased region" description="Polar residues" evidence="3">
    <location>
        <begin position="1"/>
        <end position="28"/>
    </location>
</feature>
<gene>
    <name evidence="4" type="ordered locus">Cyan7822_2101</name>
</gene>
<proteinExistence type="predicted"/>
<dbReference type="Pfam" id="PF00353">
    <property type="entry name" value="HemolysinCabind"/>
    <property type="match status" value="4"/>
</dbReference>
<name>E0UCL0_GLOV7</name>
<dbReference type="RefSeq" id="WP_013322187.1">
    <property type="nucleotide sequence ID" value="NC_014501.1"/>
</dbReference>
<reference evidence="5" key="1">
    <citation type="journal article" date="2011" name="MBio">
        <title>Novel metabolic attributes of the genus Cyanothece, comprising a group of unicellular nitrogen-fixing Cyanobacteria.</title>
        <authorList>
            <person name="Bandyopadhyay A."/>
            <person name="Elvitigala T."/>
            <person name="Welsh E."/>
            <person name="Stockel J."/>
            <person name="Liberton M."/>
            <person name="Min H."/>
            <person name="Sherman L.A."/>
            <person name="Pakrasi H.B."/>
        </authorList>
    </citation>
    <scope>NUCLEOTIDE SEQUENCE [LARGE SCALE GENOMIC DNA]</scope>
    <source>
        <strain evidence="5">PCC 7822</strain>
    </source>
</reference>
<dbReference type="GO" id="GO:0005576">
    <property type="term" value="C:extracellular region"/>
    <property type="evidence" value="ECO:0007669"/>
    <property type="project" value="UniProtKB-SubCell"/>
</dbReference>
<dbReference type="GO" id="GO:0005509">
    <property type="term" value="F:calcium ion binding"/>
    <property type="evidence" value="ECO:0007669"/>
    <property type="project" value="InterPro"/>
</dbReference>
<dbReference type="eggNOG" id="COG2931">
    <property type="taxonomic scope" value="Bacteria"/>
</dbReference>
<protein>
    <submittedName>
        <fullName evidence="4">Hemolysin-type calcium-binding region</fullName>
    </submittedName>
</protein>
<dbReference type="InterPro" id="IPR011049">
    <property type="entry name" value="Serralysin-like_metalloprot_C"/>
</dbReference>
<dbReference type="PROSITE" id="PS00330">
    <property type="entry name" value="HEMOLYSIN_CALCIUM"/>
    <property type="match status" value="5"/>
</dbReference>
<dbReference type="SUPFAM" id="SSF51120">
    <property type="entry name" value="beta-Roll"/>
    <property type="match status" value="2"/>
</dbReference>
<dbReference type="Gene3D" id="2.150.10.10">
    <property type="entry name" value="Serralysin-like metalloprotease, C-terminal"/>
    <property type="match status" value="3"/>
</dbReference>
<dbReference type="HOGENOM" id="CLU_407550_0_0_3"/>
<dbReference type="InterPro" id="IPR050557">
    <property type="entry name" value="RTX_toxin/Mannuronan_C5-epim"/>
</dbReference>
<dbReference type="EMBL" id="CP002198">
    <property type="protein sequence ID" value="ADN14081.1"/>
    <property type="molecule type" value="Genomic_DNA"/>
</dbReference>
<dbReference type="STRING" id="497965.Cyan7822_2101"/>
<keyword evidence="2" id="KW-0964">Secreted</keyword>
<evidence type="ECO:0000256" key="2">
    <source>
        <dbReference type="ARBA" id="ARBA00022525"/>
    </source>
</evidence>
<sequence length="674" mass="68272">MTDTVNTSNSNDPNGIVSVNSEPTSGNDVLSGGAGNDILVGKGGSDTLSGGAGNDVLYGDIDSVGAAPRLEFTAGPSLTVVGAGTSVATVDNTFILTASTPGATPAGGAKVAYRAVDQTGVSEAGFGVNVANDTGVSDARGIDGDGSRGAYIEQLDVGLTLELMNQNTAAIAGTITLGVNSNNTSLAGPGYQIDAYYGNTLIGTVVGMLTGGPNSLSQVSLDFDGKPFDRVSVRNTERTTDAFVISAGSFSIIDKTVIGNDLLDGGYGNDLLDGSYGNDFLEGGYDNDTLNGGYGDDTLYGGYGDDTLNGGYGNDLLYGDSDGPLPVTVLEFTAGPSLAVVGAGTSVATVDNTFILTASTPGATPAGGAKVAYRAVDQTGVSEAGFGVNVANDTGVSDARGIDGDGSRGAYIEQLDVGLTLELMNQNTVATAGTITLGVNSNNTSLAGPGYQIDAYYGNTLIGTVVGMLTGGPNSLSQVSLDFDGQPFNRVTVRNTERTTDAFVISAASFSTINDVIVGDDLVNGGYGNDTLNGGYGNDILNGDYGDDNLSGNYGNDTLTGGDGNDLLTGGYGNDTFVFVNPSEGIDIITDFNVINDVFKLGSGFEVNRILSNAALDSSQFVIGSEATTADQRLIYNDLTGVLLYDSNGNAAGSEQQIAQLNSGLALSAANFIV</sequence>
<evidence type="ECO:0000256" key="1">
    <source>
        <dbReference type="ARBA" id="ARBA00004613"/>
    </source>
</evidence>
<dbReference type="KEGG" id="cyj:Cyan7822_2101"/>
<organism evidence="4 5">
    <name type="scientific">Gloeothece verrucosa (strain PCC 7822)</name>
    <name type="common">Cyanothece sp. (strain PCC 7822)</name>
    <dbReference type="NCBI Taxonomy" id="497965"/>
    <lineage>
        <taxon>Bacteria</taxon>
        <taxon>Bacillati</taxon>
        <taxon>Cyanobacteriota</taxon>
        <taxon>Cyanophyceae</taxon>
        <taxon>Oscillatoriophycideae</taxon>
        <taxon>Chroococcales</taxon>
        <taxon>Aphanothecaceae</taxon>
        <taxon>Gloeothece</taxon>
        <taxon>Gloeothece verrucosa</taxon>
    </lineage>
</organism>